<dbReference type="Pfam" id="PF26146">
    <property type="entry name" value="PI-PLC_X"/>
    <property type="match status" value="1"/>
</dbReference>
<feature type="compositionally biased region" description="Low complexity" evidence="1">
    <location>
        <begin position="333"/>
        <end position="357"/>
    </location>
</feature>
<dbReference type="PANTHER" id="PTHR13593:SF140">
    <property type="entry name" value="PLC-LIKE PHOSPHODIESTERASE"/>
    <property type="match status" value="1"/>
</dbReference>
<dbReference type="Gene3D" id="3.20.20.190">
    <property type="entry name" value="Phosphatidylinositol (PI) phosphodiesterase"/>
    <property type="match status" value="1"/>
</dbReference>
<sequence>MFSLLCRSVLLALLSSAVFTAEGHPYASSSSPSALASETLGRRATVCNGHAELCDKTFGTVTFVGAHDSYAIGVNNVATNQDQSITQQLNDGIRMLQMQAHNQNGVIRLCHTSCSLFDGGSLQDYLTLVKQWLDANPNEVLSLLIVNIDNLPPANYDTVFKAVGLDAVSYAPSSSPIAQTSWPTLGSMIDSGKRLLTFLDNAADLTAVPYLMDEFSNIWETEFNVVDPSFNCDVNRTHSTDPTTQMFLINHFLDKIVLGVPVPFVAQLNVTNAASGAGSLGAQVDTCKAAHGRAPNFLLVDFYEYGAGSVFQVAAGINGVTYSPTSPIAAPKSTSSGTSTSGSSQPTTSVTTSSLSGATSNISTNPLFTYIFSAISLMLGSLIIF</sequence>
<accession>A0A9P5Z7L1</accession>
<dbReference type="EMBL" id="MU155175">
    <property type="protein sequence ID" value="KAF9481650.1"/>
    <property type="molecule type" value="Genomic_DNA"/>
</dbReference>
<feature type="signal peptide" evidence="2">
    <location>
        <begin position="1"/>
        <end position="23"/>
    </location>
</feature>
<protein>
    <submittedName>
        <fullName evidence="3">PLC-like phosphodiesterase</fullName>
    </submittedName>
</protein>
<comment type="caution">
    <text evidence="3">The sequence shown here is derived from an EMBL/GenBank/DDBJ whole genome shotgun (WGS) entry which is preliminary data.</text>
</comment>
<dbReference type="GO" id="GO:0006629">
    <property type="term" value="P:lipid metabolic process"/>
    <property type="evidence" value="ECO:0007669"/>
    <property type="project" value="InterPro"/>
</dbReference>
<evidence type="ECO:0000313" key="3">
    <source>
        <dbReference type="EMBL" id="KAF9481650.1"/>
    </source>
</evidence>
<keyword evidence="2" id="KW-0732">Signal</keyword>
<evidence type="ECO:0000256" key="1">
    <source>
        <dbReference type="SAM" id="MobiDB-lite"/>
    </source>
</evidence>
<dbReference type="Proteomes" id="UP000807469">
    <property type="component" value="Unassembled WGS sequence"/>
</dbReference>
<evidence type="ECO:0000256" key="2">
    <source>
        <dbReference type="SAM" id="SignalP"/>
    </source>
</evidence>
<dbReference type="InterPro" id="IPR017946">
    <property type="entry name" value="PLC-like_Pdiesterase_TIM-brl"/>
</dbReference>
<dbReference type="GO" id="GO:0008081">
    <property type="term" value="F:phosphoric diester hydrolase activity"/>
    <property type="evidence" value="ECO:0007669"/>
    <property type="project" value="InterPro"/>
</dbReference>
<dbReference type="CDD" id="cd08588">
    <property type="entry name" value="PI-PLCc_At5g67130_like"/>
    <property type="match status" value="1"/>
</dbReference>
<evidence type="ECO:0000313" key="4">
    <source>
        <dbReference type="Proteomes" id="UP000807469"/>
    </source>
</evidence>
<keyword evidence="4" id="KW-1185">Reference proteome</keyword>
<proteinExistence type="predicted"/>
<name>A0A9P5Z7L1_9AGAR</name>
<dbReference type="InterPro" id="IPR051057">
    <property type="entry name" value="PI-PLC_domain"/>
</dbReference>
<dbReference type="SUPFAM" id="SSF51695">
    <property type="entry name" value="PLC-like phosphodiesterases"/>
    <property type="match status" value="1"/>
</dbReference>
<dbReference type="PANTHER" id="PTHR13593">
    <property type="match status" value="1"/>
</dbReference>
<gene>
    <name evidence="3" type="ORF">BDN70DRAFT_972842</name>
</gene>
<feature type="region of interest" description="Disordered" evidence="1">
    <location>
        <begin position="328"/>
        <end position="357"/>
    </location>
</feature>
<reference evidence="3" key="1">
    <citation type="submission" date="2020-11" db="EMBL/GenBank/DDBJ databases">
        <authorList>
            <consortium name="DOE Joint Genome Institute"/>
            <person name="Ahrendt S."/>
            <person name="Riley R."/>
            <person name="Andreopoulos W."/>
            <person name="Labutti K."/>
            <person name="Pangilinan J."/>
            <person name="Ruiz-Duenas F.J."/>
            <person name="Barrasa J.M."/>
            <person name="Sanchez-Garcia M."/>
            <person name="Camarero S."/>
            <person name="Miyauchi S."/>
            <person name="Serrano A."/>
            <person name="Linde D."/>
            <person name="Babiker R."/>
            <person name="Drula E."/>
            <person name="Ayuso-Fernandez I."/>
            <person name="Pacheco R."/>
            <person name="Padilla G."/>
            <person name="Ferreira P."/>
            <person name="Barriuso J."/>
            <person name="Kellner H."/>
            <person name="Castanera R."/>
            <person name="Alfaro M."/>
            <person name="Ramirez L."/>
            <person name="Pisabarro A.G."/>
            <person name="Kuo A."/>
            <person name="Tritt A."/>
            <person name="Lipzen A."/>
            <person name="He G."/>
            <person name="Yan M."/>
            <person name="Ng V."/>
            <person name="Cullen D."/>
            <person name="Martin F."/>
            <person name="Rosso M.-N."/>
            <person name="Henrissat B."/>
            <person name="Hibbett D."/>
            <person name="Martinez A.T."/>
            <person name="Grigoriev I.V."/>
        </authorList>
    </citation>
    <scope>NUCLEOTIDE SEQUENCE</scope>
    <source>
        <strain evidence="3">CIRM-BRFM 674</strain>
    </source>
</reference>
<dbReference type="AlphaFoldDB" id="A0A9P5Z7L1"/>
<feature type="chain" id="PRO_5040466722" evidence="2">
    <location>
        <begin position="24"/>
        <end position="385"/>
    </location>
</feature>
<organism evidence="3 4">
    <name type="scientific">Pholiota conissans</name>
    <dbReference type="NCBI Taxonomy" id="109636"/>
    <lineage>
        <taxon>Eukaryota</taxon>
        <taxon>Fungi</taxon>
        <taxon>Dikarya</taxon>
        <taxon>Basidiomycota</taxon>
        <taxon>Agaricomycotina</taxon>
        <taxon>Agaricomycetes</taxon>
        <taxon>Agaricomycetidae</taxon>
        <taxon>Agaricales</taxon>
        <taxon>Agaricineae</taxon>
        <taxon>Strophariaceae</taxon>
        <taxon>Pholiota</taxon>
    </lineage>
</organism>
<dbReference type="OrthoDB" id="7984201at2759"/>
<dbReference type="PROSITE" id="PS50007">
    <property type="entry name" value="PIPLC_X_DOMAIN"/>
    <property type="match status" value="1"/>
</dbReference>